<feature type="non-terminal residue" evidence="2">
    <location>
        <position position="1"/>
    </location>
</feature>
<feature type="domain" description="MACPF-like" evidence="1">
    <location>
        <begin position="252"/>
        <end position="449"/>
    </location>
</feature>
<proteinExistence type="predicted"/>
<evidence type="ECO:0000259" key="1">
    <source>
        <dbReference type="Pfam" id="PF22693"/>
    </source>
</evidence>
<name>A0A9N9NDE7_9GLOM</name>
<gene>
    <name evidence="2" type="ORF">CPELLU_LOCUS13255</name>
</gene>
<evidence type="ECO:0000313" key="3">
    <source>
        <dbReference type="Proteomes" id="UP000789759"/>
    </source>
</evidence>
<dbReference type="EMBL" id="CAJVQA010013846">
    <property type="protein sequence ID" value="CAG8727262.1"/>
    <property type="molecule type" value="Genomic_DNA"/>
</dbReference>
<dbReference type="Proteomes" id="UP000789759">
    <property type="component" value="Unassembled WGS sequence"/>
</dbReference>
<dbReference type="InterPro" id="IPR054586">
    <property type="entry name" value="MACPF_1_fungal"/>
</dbReference>
<accession>A0A9N9NDE7</accession>
<reference evidence="2" key="1">
    <citation type="submission" date="2021-06" db="EMBL/GenBank/DDBJ databases">
        <authorList>
            <person name="Kallberg Y."/>
            <person name="Tangrot J."/>
            <person name="Rosling A."/>
        </authorList>
    </citation>
    <scope>NUCLEOTIDE SEQUENCE</scope>
    <source>
        <strain evidence="2">FL966</strain>
    </source>
</reference>
<dbReference type="AlphaFoldDB" id="A0A9N9NDE7"/>
<sequence>MNFISSIVSMLSQREIHVCIDGKKLTHKFDPENKLETIRKIIIDRKIANDDFVFKWQDGKTVKRPDEEESNNLSRILRHNNILYISTLKENSEIIVCIGEDNPFNWCLPERSHLSEIRKANEIIKPERNFYMGSNCYFLDQDGIKILKEQENEKILSEILKIGENDRNYLYIDRNCEEPDWIRLVDKCKCGFIIEGDSVKQAPIFAFTIKKKRTEEIKDNSGHFKKMFKCKNKFQELCNRNFIALGNTTSILPWASIFFGLDRETFTKKLKCDKTATKYLYIKKRCARIKITKDDIDLTIEFENKVRAALREETQENKVARLRELTKQYGYFYASSIYFGGVAIQKDEDIEQIDETENGNTTNMQNSINSLSTETHGIISSETGGSIKAAITNTNSSLNVKGGDVADFNFDDPSNWINSLKNIDTWDIIEYEEVHSIFDLLEDNLRKEVLEALGKRILKVNIESIKYPMNNDKKPYAHQLAKQLEDITNIEECEIFSTVMKKKNRHMFSSYICYDSPDKPVILIQRIPGKMTKKKYINIKIGWIVVGYPTKTFDFDLSNQVIFKSEKYDFKTKKHIEQVDQDIPNVDQYVLATCILDGVEETNTSLELLNPRDSRLIVGTHFSHSKDSACSFFRNLNESESNGNPVLRLSICTIYVRQGCQESYFYQGEAKWNKLKRLINNEGVLCSEVRKNNERLVFAYMLFDECQPECDYHGVVNIANIDPDSPDHMYLLYKLLKEKSFDKNEISCFCLSPNKEHIHDI</sequence>
<dbReference type="Pfam" id="PF22693">
    <property type="entry name" value="MACPF_1"/>
    <property type="match status" value="1"/>
</dbReference>
<protein>
    <submittedName>
        <fullName evidence="2">20208_t:CDS:1</fullName>
    </submittedName>
</protein>
<evidence type="ECO:0000313" key="2">
    <source>
        <dbReference type="EMBL" id="CAG8727262.1"/>
    </source>
</evidence>
<dbReference type="OrthoDB" id="2338512at2759"/>
<comment type="caution">
    <text evidence="2">The sequence shown here is derived from an EMBL/GenBank/DDBJ whole genome shotgun (WGS) entry which is preliminary data.</text>
</comment>
<keyword evidence="3" id="KW-1185">Reference proteome</keyword>
<organism evidence="2 3">
    <name type="scientific">Cetraspora pellucida</name>
    <dbReference type="NCBI Taxonomy" id="1433469"/>
    <lineage>
        <taxon>Eukaryota</taxon>
        <taxon>Fungi</taxon>
        <taxon>Fungi incertae sedis</taxon>
        <taxon>Mucoromycota</taxon>
        <taxon>Glomeromycotina</taxon>
        <taxon>Glomeromycetes</taxon>
        <taxon>Diversisporales</taxon>
        <taxon>Gigasporaceae</taxon>
        <taxon>Cetraspora</taxon>
    </lineage>
</organism>